<feature type="transmembrane region" description="Helical" evidence="6">
    <location>
        <begin position="399"/>
        <end position="419"/>
    </location>
</feature>
<feature type="transmembrane region" description="Helical" evidence="6">
    <location>
        <begin position="81"/>
        <end position="108"/>
    </location>
</feature>
<evidence type="ECO:0000256" key="6">
    <source>
        <dbReference type="SAM" id="Phobius"/>
    </source>
</evidence>
<dbReference type="Proteomes" id="UP000735302">
    <property type="component" value="Unassembled WGS sequence"/>
</dbReference>
<feature type="transmembrane region" description="Helical" evidence="6">
    <location>
        <begin position="359"/>
        <end position="379"/>
    </location>
</feature>
<keyword evidence="8" id="KW-0675">Receptor</keyword>
<feature type="transmembrane region" description="Helical" evidence="6">
    <location>
        <begin position="120"/>
        <end position="141"/>
    </location>
</feature>
<dbReference type="PANTHER" id="PTHR46641:SF18">
    <property type="entry name" value="G-PROTEIN COUPLED RECEPTORS FAMILY 1 PROFILE DOMAIN-CONTAINING PROTEIN"/>
    <property type="match status" value="1"/>
</dbReference>
<comment type="subcellular location">
    <subcellularLocation>
        <location evidence="1">Membrane</location>
    </subcellularLocation>
</comment>
<evidence type="ECO:0000256" key="1">
    <source>
        <dbReference type="ARBA" id="ARBA00004370"/>
    </source>
</evidence>
<dbReference type="Gene3D" id="1.20.1070.10">
    <property type="entry name" value="Rhodopsin 7-helix transmembrane proteins"/>
    <property type="match status" value="1"/>
</dbReference>
<dbReference type="PROSITE" id="PS50262">
    <property type="entry name" value="G_PROTEIN_RECEP_F1_2"/>
    <property type="match status" value="1"/>
</dbReference>
<keyword evidence="2 6" id="KW-0812">Transmembrane</keyword>
<dbReference type="InterPro" id="IPR000276">
    <property type="entry name" value="GPCR_Rhodpsn"/>
</dbReference>
<gene>
    <name evidence="8" type="ORF">PoB_001121100</name>
</gene>
<name>A0AAV3YN42_9GAST</name>
<evidence type="ECO:0000259" key="7">
    <source>
        <dbReference type="PROSITE" id="PS50262"/>
    </source>
</evidence>
<dbReference type="AlphaFoldDB" id="A0AAV3YN42"/>
<reference evidence="8 9" key="1">
    <citation type="journal article" date="2021" name="Elife">
        <title>Chloroplast acquisition without the gene transfer in kleptoplastic sea slugs, Plakobranchus ocellatus.</title>
        <authorList>
            <person name="Maeda T."/>
            <person name="Takahashi S."/>
            <person name="Yoshida T."/>
            <person name="Shimamura S."/>
            <person name="Takaki Y."/>
            <person name="Nagai Y."/>
            <person name="Toyoda A."/>
            <person name="Suzuki Y."/>
            <person name="Arimoto A."/>
            <person name="Ishii H."/>
            <person name="Satoh N."/>
            <person name="Nishiyama T."/>
            <person name="Hasebe M."/>
            <person name="Maruyama T."/>
            <person name="Minagawa J."/>
            <person name="Obokata J."/>
            <person name="Shigenobu S."/>
        </authorList>
    </citation>
    <scope>NUCLEOTIDE SEQUENCE [LARGE SCALE GENOMIC DNA]</scope>
</reference>
<evidence type="ECO:0000313" key="9">
    <source>
        <dbReference type="Proteomes" id="UP000735302"/>
    </source>
</evidence>
<dbReference type="EMBL" id="BLXT01001321">
    <property type="protein sequence ID" value="GFN84705.1"/>
    <property type="molecule type" value="Genomic_DNA"/>
</dbReference>
<proteinExistence type="predicted"/>
<keyword evidence="4 6" id="KW-0472">Membrane</keyword>
<comment type="caution">
    <text evidence="8">The sequence shown here is derived from an EMBL/GenBank/DDBJ whole genome shotgun (WGS) entry which is preliminary data.</text>
</comment>
<dbReference type="PANTHER" id="PTHR46641">
    <property type="entry name" value="FMRFAMIDE RECEPTOR-RELATED"/>
    <property type="match status" value="1"/>
</dbReference>
<dbReference type="InterPro" id="IPR052954">
    <property type="entry name" value="GPCR-Ligand_Int"/>
</dbReference>
<dbReference type="SUPFAM" id="SSF81321">
    <property type="entry name" value="Family A G protein-coupled receptor-like"/>
    <property type="match status" value="1"/>
</dbReference>
<dbReference type="InterPro" id="IPR017452">
    <property type="entry name" value="GPCR_Rhodpsn_7TM"/>
</dbReference>
<dbReference type="GO" id="GO:0004930">
    <property type="term" value="F:G protein-coupled receptor activity"/>
    <property type="evidence" value="ECO:0007669"/>
    <property type="project" value="InterPro"/>
</dbReference>
<evidence type="ECO:0000256" key="2">
    <source>
        <dbReference type="ARBA" id="ARBA00022692"/>
    </source>
</evidence>
<keyword evidence="9" id="KW-1185">Reference proteome</keyword>
<feature type="transmembrane region" description="Helical" evidence="6">
    <location>
        <begin position="209"/>
        <end position="227"/>
    </location>
</feature>
<feature type="region of interest" description="Disordered" evidence="5">
    <location>
        <begin position="302"/>
        <end position="327"/>
    </location>
</feature>
<feature type="transmembrane region" description="Helical" evidence="6">
    <location>
        <begin position="260"/>
        <end position="285"/>
    </location>
</feature>
<protein>
    <submittedName>
        <fullName evidence="8">Chemosensory receptor a</fullName>
    </submittedName>
</protein>
<dbReference type="Pfam" id="PF00001">
    <property type="entry name" value="7tm_1"/>
    <property type="match status" value="1"/>
</dbReference>
<dbReference type="GO" id="GO:0016020">
    <property type="term" value="C:membrane"/>
    <property type="evidence" value="ECO:0007669"/>
    <property type="project" value="UniProtKB-SubCell"/>
</dbReference>
<evidence type="ECO:0000256" key="4">
    <source>
        <dbReference type="ARBA" id="ARBA00023136"/>
    </source>
</evidence>
<feature type="domain" description="G-protein coupled receptors family 1 profile" evidence="7">
    <location>
        <begin position="101"/>
        <end position="418"/>
    </location>
</feature>
<keyword evidence="3 6" id="KW-1133">Transmembrane helix</keyword>
<evidence type="ECO:0000256" key="3">
    <source>
        <dbReference type="ARBA" id="ARBA00022989"/>
    </source>
</evidence>
<organism evidence="8 9">
    <name type="scientific">Plakobranchus ocellatus</name>
    <dbReference type="NCBI Taxonomy" id="259542"/>
    <lineage>
        <taxon>Eukaryota</taxon>
        <taxon>Metazoa</taxon>
        <taxon>Spiralia</taxon>
        <taxon>Lophotrochozoa</taxon>
        <taxon>Mollusca</taxon>
        <taxon>Gastropoda</taxon>
        <taxon>Heterobranchia</taxon>
        <taxon>Euthyneura</taxon>
        <taxon>Panpulmonata</taxon>
        <taxon>Sacoglossa</taxon>
        <taxon>Placobranchoidea</taxon>
        <taxon>Plakobranchidae</taxon>
        <taxon>Plakobranchus</taxon>
    </lineage>
</organism>
<accession>A0AAV3YN42</accession>
<dbReference type="PRINTS" id="PR00237">
    <property type="entry name" value="GPCRRHODOPSN"/>
</dbReference>
<sequence>MSMIINSITTETASNANVSTWSNALASMINNDTTVADVSYVNDSFRTAFPLALPEVTKSANISHEVEKLVKGIVSDRVRDIFVIINMAILAQGISIFGVIANIINIIVFTKQGFGEAMTVTLTGLAVADLGTVICQVWLSICWNPWFDFKRLNLTFRPLQIVYLSAGHPRLASVRISAGLLAWATLERCLCITLPFKVREIITPFRSKVVVIALFIFNTASAVPFYYTSRIVPFFDSAFNRSYLILAFTNDRQEIDSVSFAFSVSLTVCSFVAVAVCTIVLVYTLDKASKWRESVTAHSDVARQEKSASLQSAPLEGSEAERRHEQNTQSMYAISKSTEVIKKSKQAASNKNKRAAKMVSIISTIFIVCSLPNTLNQLVMSMVPEYAKNGSYENINQTFWSLGYMTETVNASINIFMYFTMSSKYRSTIQEMLCNRRKEKRALDSKIL</sequence>
<evidence type="ECO:0000313" key="8">
    <source>
        <dbReference type="EMBL" id="GFN84705.1"/>
    </source>
</evidence>
<evidence type="ECO:0000256" key="5">
    <source>
        <dbReference type="SAM" id="MobiDB-lite"/>
    </source>
</evidence>